<evidence type="ECO:0000313" key="1">
    <source>
        <dbReference type="EMBL" id="QIA97907.1"/>
    </source>
</evidence>
<name>A0A6C0T730_AMAPA</name>
<organism evidence="1">
    <name type="scientific">Amaranthus palmeri</name>
    <name type="common">Palmer's pigweed</name>
    <dbReference type="NCBI Taxonomy" id="107608"/>
    <lineage>
        <taxon>Eukaryota</taxon>
        <taxon>Viridiplantae</taxon>
        <taxon>Streptophyta</taxon>
        <taxon>Embryophyta</taxon>
        <taxon>Tracheophyta</taxon>
        <taxon>Spermatophyta</taxon>
        <taxon>Magnoliopsida</taxon>
        <taxon>eudicotyledons</taxon>
        <taxon>Gunneridae</taxon>
        <taxon>Pentapetalae</taxon>
        <taxon>Caryophyllales</taxon>
        <taxon>Amaranthaceae</taxon>
        <taxon>Amaranthus</taxon>
    </lineage>
</organism>
<gene>
    <name evidence="1" type="ORF">AP_R.00g000070-v1.0.a3</name>
</gene>
<sequence>MQEIQKTKLTEKYSEEDLEECDEVLENEEELENSCDTEVAAAVDKSITVTAGDLIPVKRANGREDLMSRARMLTIKVPAIVSLQFWMTKHKRREGVRRQNKTVLHDFQVAQATSGRCGGAGWPENLLWRQRRKRRHRWEEDWASMYGEGLGFQTVFYENRDLRVVGVRNCDGKVGDSGGDRRRRREMRCWKWRYGDEQFRGYGVETRKSVEGMSSKTTVMAVTFNKEGKGKEGNRVHCGRLKKVTHSLMLFTDTCKASHLLLIFSMTTYSTLTYQIKLPFLFKIDNQFNFYPP</sequence>
<proteinExistence type="predicted"/>
<dbReference type="AlphaFoldDB" id="A0A6C0T730"/>
<accession>A0A6C0T730</accession>
<protein>
    <submittedName>
        <fullName evidence="1">Uncharacterized protein</fullName>
    </submittedName>
</protein>
<reference evidence="1" key="1">
    <citation type="submission" date="2020-02" db="EMBL/GenBank/DDBJ databases">
        <title>The eccDNA Replicon: A heritable, self-replicating, extra-nuclear vehicle that enables gene amplification and rapid adaptive evolution in Amaranthus palmeri.</title>
        <authorList>
            <person name="Saski C.A."/>
            <person name="Molin W.T."/>
        </authorList>
    </citation>
    <scope>NUCLEOTIDE SEQUENCE</scope>
</reference>
<dbReference type="EMBL" id="MT025716">
    <property type="protein sequence ID" value="QIA97907.1"/>
    <property type="molecule type" value="Genomic_DNA"/>
</dbReference>